<dbReference type="RefSeq" id="WP_169584852.1">
    <property type="nucleotide sequence ID" value="NZ_VCQU01000001.1"/>
</dbReference>
<reference evidence="2 3" key="2">
    <citation type="submission" date="2020-06" db="EMBL/GenBank/DDBJ databases">
        <title>Antribacter stalactiti gen. nov., sp. nov., a new member of the family Nacardiaceae isolated from a cave.</title>
        <authorList>
            <person name="Kim I.S."/>
        </authorList>
    </citation>
    <scope>NUCLEOTIDE SEQUENCE [LARGE SCALE GENOMIC DNA]</scope>
    <source>
        <strain evidence="2 3">YC2-7</strain>
    </source>
</reference>
<dbReference type="Pfam" id="PF12697">
    <property type="entry name" value="Abhydrolase_6"/>
    <property type="match status" value="1"/>
</dbReference>
<dbReference type="Gene3D" id="3.40.50.1820">
    <property type="entry name" value="alpha/beta hydrolase"/>
    <property type="match status" value="1"/>
</dbReference>
<keyword evidence="3" id="KW-1185">Reference proteome</keyword>
<dbReference type="Proteomes" id="UP000535543">
    <property type="component" value="Unassembled WGS sequence"/>
</dbReference>
<dbReference type="InterPro" id="IPR000639">
    <property type="entry name" value="Epox_hydrolase-like"/>
</dbReference>
<name>A0A848KA80_9NOCA</name>
<dbReference type="GO" id="GO:0016787">
    <property type="term" value="F:hydrolase activity"/>
    <property type="evidence" value="ECO:0007669"/>
    <property type="project" value="UniProtKB-KW"/>
</dbReference>
<dbReference type="EMBL" id="VCQU01000001">
    <property type="protein sequence ID" value="NMN94164.1"/>
    <property type="molecule type" value="Genomic_DNA"/>
</dbReference>
<dbReference type="InterPro" id="IPR029058">
    <property type="entry name" value="AB_hydrolase_fold"/>
</dbReference>
<gene>
    <name evidence="2" type="ORF">FGL95_03825</name>
</gene>
<reference evidence="2 3" key="1">
    <citation type="submission" date="2019-05" db="EMBL/GenBank/DDBJ databases">
        <authorList>
            <person name="Lee S.D."/>
        </authorList>
    </citation>
    <scope>NUCLEOTIDE SEQUENCE [LARGE SCALE GENOMIC DNA]</scope>
    <source>
        <strain evidence="2 3">YC2-7</strain>
    </source>
</reference>
<dbReference type="AlphaFoldDB" id="A0A848KA80"/>
<proteinExistence type="predicted"/>
<dbReference type="SUPFAM" id="SSF53474">
    <property type="entry name" value="alpha/beta-Hydrolases"/>
    <property type="match status" value="1"/>
</dbReference>
<dbReference type="PANTHER" id="PTHR43689">
    <property type="entry name" value="HYDROLASE"/>
    <property type="match status" value="1"/>
</dbReference>
<protein>
    <submittedName>
        <fullName evidence="2">Alpha/beta hydrolase</fullName>
    </submittedName>
</protein>
<evidence type="ECO:0000313" key="2">
    <source>
        <dbReference type="EMBL" id="NMN94164.1"/>
    </source>
</evidence>
<comment type="caution">
    <text evidence="2">The sequence shown here is derived from an EMBL/GenBank/DDBJ whole genome shotgun (WGS) entry which is preliminary data.</text>
</comment>
<accession>A0A848KA80</accession>
<evidence type="ECO:0000259" key="1">
    <source>
        <dbReference type="Pfam" id="PF12697"/>
    </source>
</evidence>
<sequence length="349" mass="36900">MSGPLRRVGEAALASGALVAGGITGRSLYQRRRKAVRDIRAVGRGGGEGKVVTADGTKLHVEIDGPPTAPLTVVVAHGFFMDLTTWRYQRTALSDSPAKIVYYDHRGYGKSEPGPPGVASIRQLAEDMYEVIEAVAPTGPVVVVGHSMGSFTIQALAGLHPELFGPRIVTSVLISTAAEGSVLVRTLLRELPFAGKVMSPTASVLDIVATLRPFLVRAFGLGMYRPFGFLFVDRRSPAQARREFLAVISAAHLDVMSEYLTALAAHDELTSLPALGNARTVIVTGERDLVVPLQLSEAVAAEIPGAEHIVIEGSGHIVTFERADEVSELLIDVIDADAAAAASTHRAGA</sequence>
<dbReference type="InterPro" id="IPR000073">
    <property type="entry name" value="AB_hydrolase_1"/>
</dbReference>
<dbReference type="PANTHER" id="PTHR43689:SF8">
    <property type="entry name" value="ALPHA_BETA-HYDROLASES SUPERFAMILY PROTEIN"/>
    <property type="match status" value="1"/>
</dbReference>
<feature type="domain" description="AB hydrolase-1" evidence="1">
    <location>
        <begin position="73"/>
        <end position="328"/>
    </location>
</feature>
<keyword evidence="2" id="KW-0378">Hydrolase</keyword>
<evidence type="ECO:0000313" key="3">
    <source>
        <dbReference type="Proteomes" id="UP000535543"/>
    </source>
</evidence>
<organism evidence="2 3">
    <name type="scientific">Antrihabitans stalactiti</name>
    <dbReference type="NCBI Taxonomy" id="2584121"/>
    <lineage>
        <taxon>Bacteria</taxon>
        <taxon>Bacillati</taxon>
        <taxon>Actinomycetota</taxon>
        <taxon>Actinomycetes</taxon>
        <taxon>Mycobacteriales</taxon>
        <taxon>Nocardiaceae</taxon>
        <taxon>Antrihabitans</taxon>
    </lineage>
</organism>
<dbReference type="PRINTS" id="PR00412">
    <property type="entry name" value="EPOXHYDRLASE"/>
</dbReference>